<name>A0A166RAQ2_9PEZI</name>
<organism evidence="1 2">
    <name type="scientific">Colletotrichum tofieldiae</name>
    <dbReference type="NCBI Taxonomy" id="708197"/>
    <lineage>
        <taxon>Eukaryota</taxon>
        <taxon>Fungi</taxon>
        <taxon>Dikarya</taxon>
        <taxon>Ascomycota</taxon>
        <taxon>Pezizomycotina</taxon>
        <taxon>Sordariomycetes</taxon>
        <taxon>Hypocreomycetidae</taxon>
        <taxon>Glomerellales</taxon>
        <taxon>Glomerellaceae</taxon>
        <taxon>Colletotrichum</taxon>
        <taxon>Colletotrichum spaethianum species complex</taxon>
    </lineage>
</organism>
<evidence type="ECO:0000313" key="1">
    <source>
        <dbReference type="EMBL" id="KZL68995.1"/>
    </source>
</evidence>
<proteinExistence type="predicted"/>
<dbReference type="EMBL" id="LFIV01000115">
    <property type="protein sequence ID" value="KZL68995.1"/>
    <property type="molecule type" value="Genomic_DNA"/>
</dbReference>
<reference evidence="1 2" key="1">
    <citation type="submission" date="2015-06" db="EMBL/GenBank/DDBJ databases">
        <title>Survival trade-offs in plant roots during colonization by closely related pathogenic and mutualistic fungi.</title>
        <authorList>
            <person name="Hacquard S."/>
            <person name="Kracher B."/>
            <person name="Hiruma K."/>
            <person name="Weinman A."/>
            <person name="Muench P."/>
            <person name="Garrido Oter R."/>
            <person name="Ver Loren van Themaat E."/>
            <person name="Dallerey J.-F."/>
            <person name="Damm U."/>
            <person name="Henrissat B."/>
            <person name="Lespinet O."/>
            <person name="Thon M."/>
            <person name="Kemen E."/>
            <person name="McHardy A.C."/>
            <person name="Schulze-Lefert P."/>
            <person name="O'Connell R.J."/>
        </authorList>
    </citation>
    <scope>NUCLEOTIDE SEQUENCE [LARGE SCALE GENOMIC DNA]</scope>
    <source>
        <strain evidence="1 2">0861</strain>
    </source>
</reference>
<keyword evidence="2" id="KW-1185">Reference proteome</keyword>
<sequence length="106" mass="11733">MAGVGPATSTEYNVHGLTRIQGGLRDWLQLTVLAGTEWKPPRPVPVPVLPFQVRLITSLGPSMIQPRPTRETLSSIHHKLSPQLDELKLMAFASRKAVLSELLQCR</sequence>
<evidence type="ECO:0000313" key="2">
    <source>
        <dbReference type="Proteomes" id="UP000076552"/>
    </source>
</evidence>
<accession>A0A166RAQ2</accession>
<comment type="caution">
    <text evidence="1">The sequence shown here is derived from an EMBL/GenBank/DDBJ whole genome shotgun (WGS) entry which is preliminary data.</text>
</comment>
<protein>
    <submittedName>
        <fullName evidence="1">Uncharacterized protein</fullName>
    </submittedName>
</protein>
<dbReference type="AlphaFoldDB" id="A0A166RAQ2"/>
<gene>
    <name evidence="1" type="ORF">CT0861_04631</name>
</gene>
<dbReference type="Proteomes" id="UP000076552">
    <property type="component" value="Unassembled WGS sequence"/>
</dbReference>